<gene>
    <name evidence="3" type="ORF">CQS04_07915</name>
</gene>
<evidence type="ECO:0000313" key="4">
    <source>
        <dbReference type="Proteomes" id="UP000228680"/>
    </source>
</evidence>
<feature type="signal peptide" evidence="2">
    <location>
        <begin position="1"/>
        <end position="24"/>
    </location>
</feature>
<dbReference type="AlphaFoldDB" id="A0A2M9F0S8"/>
<feature type="chain" id="PRO_5014715204" evidence="2">
    <location>
        <begin position="25"/>
        <end position="337"/>
    </location>
</feature>
<keyword evidence="4" id="KW-1185">Reference proteome</keyword>
<dbReference type="Proteomes" id="UP000228680">
    <property type="component" value="Unassembled WGS sequence"/>
</dbReference>
<keyword evidence="2" id="KW-0732">Signal</keyword>
<feature type="compositionally biased region" description="Polar residues" evidence="1">
    <location>
        <begin position="177"/>
        <end position="195"/>
    </location>
</feature>
<organism evidence="3 4">
    <name type="scientific">Chryseomicrobium excrementi</name>
    <dbReference type="NCBI Taxonomy" id="2041346"/>
    <lineage>
        <taxon>Bacteria</taxon>
        <taxon>Bacillati</taxon>
        <taxon>Bacillota</taxon>
        <taxon>Bacilli</taxon>
        <taxon>Bacillales</taxon>
        <taxon>Caryophanaceae</taxon>
        <taxon>Chryseomicrobium</taxon>
    </lineage>
</organism>
<evidence type="ECO:0000313" key="3">
    <source>
        <dbReference type="EMBL" id="PJK17069.1"/>
    </source>
</evidence>
<dbReference type="EMBL" id="PCGR01000002">
    <property type="protein sequence ID" value="PJK17069.1"/>
    <property type="molecule type" value="Genomic_DNA"/>
</dbReference>
<dbReference type="RefSeq" id="WP_100353615.1">
    <property type="nucleotide sequence ID" value="NZ_PCGR01000002.1"/>
</dbReference>
<accession>A0A2M9F0S8</accession>
<dbReference type="OrthoDB" id="2843222at2"/>
<evidence type="ECO:0000256" key="1">
    <source>
        <dbReference type="SAM" id="MobiDB-lite"/>
    </source>
</evidence>
<feature type="region of interest" description="Disordered" evidence="1">
    <location>
        <begin position="163"/>
        <end position="195"/>
    </location>
</feature>
<name>A0A2M9F0S8_9BACL</name>
<protein>
    <submittedName>
        <fullName evidence="3">Uncharacterized protein</fullName>
    </submittedName>
</protein>
<sequence>MRKFILTTLLAASAVGFIPQAASAEGLLSSVGKTVGEVVEDTTSTVEKVTPDVKVEVADSEVDTSEGIEVSTPVAEVSATEEQGLEIKATKEVVEATVSSKEGIEAKTPVAKVKVTEETKVEISTPIVSTEIDVKDPEVNVSTPIISTDIDPVETELEIETPVVQTPSPDQTEEEVAQTNPVTEQGNQTDQQQPVTSTPAISIEEVSLSSQAISLPEEPVKVELEPFISNELNELPNSSTNQNSGGVDVALEKLQQAKSQDFTTGISSSSSLTGLSTPLASSGGSYIATVSDEEVYNYFAKVSFIRHVYALSDQWSHAPPSPPPQVSSFFEMTNTLI</sequence>
<proteinExistence type="predicted"/>
<comment type="caution">
    <text evidence="3">The sequence shown here is derived from an EMBL/GenBank/DDBJ whole genome shotgun (WGS) entry which is preliminary data.</text>
</comment>
<reference evidence="3 4" key="1">
    <citation type="submission" date="2017-10" db="EMBL/GenBank/DDBJ databases">
        <title>Draft genome of Chryseomicrobium casticus sp. nov.</title>
        <authorList>
            <person name="Chakraborty R."/>
            <person name="Saha T."/>
        </authorList>
    </citation>
    <scope>NUCLEOTIDE SEQUENCE [LARGE SCALE GENOMIC DNA]</scope>
    <source>
        <strain evidence="3 4">ET03</strain>
    </source>
</reference>
<evidence type="ECO:0000256" key="2">
    <source>
        <dbReference type="SAM" id="SignalP"/>
    </source>
</evidence>